<dbReference type="Proteomes" id="UP001162800">
    <property type="component" value="Plasmid unnamed1"/>
</dbReference>
<evidence type="ECO:0000256" key="2">
    <source>
        <dbReference type="SAM" id="SignalP"/>
    </source>
</evidence>
<dbReference type="PANTHER" id="PTHR10003">
    <property type="entry name" value="SUPEROXIDE DISMUTASE CU-ZN -RELATED"/>
    <property type="match status" value="1"/>
</dbReference>
<proteinExistence type="inferred from homology"/>
<evidence type="ECO:0000313" key="5">
    <source>
        <dbReference type="Proteomes" id="UP001162800"/>
    </source>
</evidence>
<dbReference type="PROSITE" id="PS51257">
    <property type="entry name" value="PROKAR_LIPOPROTEIN"/>
    <property type="match status" value="1"/>
</dbReference>
<feature type="chain" id="PRO_5046840571" evidence="2">
    <location>
        <begin position="26"/>
        <end position="513"/>
    </location>
</feature>
<evidence type="ECO:0000259" key="3">
    <source>
        <dbReference type="Pfam" id="PF00080"/>
    </source>
</evidence>
<evidence type="ECO:0000313" key="4">
    <source>
        <dbReference type="EMBL" id="UYG53839.1"/>
    </source>
</evidence>
<dbReference type="CDD" id="cd00305">
    <property type="entry name" value="Cu-Zn_Superoxide_Dismutase"/>
    <property type="match status" value="1"/>
</dbReference>
<evidence type="ECO:0000256" key="1">
    <source>
        <dbReference type="ARBA" id="ARBA00010457"/>
    </source>
</evidence>
<keyword evidence="2" id="KW-0732">Signal</keyword>
<feature type="domain" description="Superoxide dismutase copper/zinc binding" evidence="3">
    <location>
        <begin position="77"/>
        <end position="218"/>
    </location>
</feature>
<dbReference type="Gene3D" id="2.60.40.200">
    <property type="entry name" value="Superoxide dismutase, copper/zinc binding domain"/>
    <property type="match status" value="1"/>
</dbReference>
<dbReference type="InterPro" id="IPR024134">
    <property type="entry name" value="SOD_Cu/Zn_/chaperone"/>
</dbReference>
<protein>
    <submittedName>
        <fullName evidence="4">Superoxide dismutase family protein</fullName>
    </submittedName>
</protein>
<sequence>MKQRPFVSASSVLVSAIAALLAGCAASGNYDMPAAGTPAPVSTTAPLGSATPQTPMAQAQMPQARVALMTPAGQPAGNAMLRELPNGGGVEIAIEVRDMAPGPHGFHIHAHGACSPGPDAATGQIVAFGAAGGHFDPHMTRNHGRPGQSPHEAHAGEAPNISVGANRQGTLRFTNPHVTLQPGKTSVMGRTLIVHEREDDYASDPAGNSGGRIACGIIESTAPGMVQGRTIFEGANVFPEGIAIDSRDGTAYVGSSTEGHIYKIAKGATKAEMLQMGGSAGRLNAYGMKVDASGRLWVAGGPSNAVAIVDPQRAATLAVVKGPKEGQPFLNDLVLTSTHAYVTDSFRPVLWRINAAPGAAMVLEPWLDLRNTPVRYQPNQYNFNGIVASSDGRWLLAIQQATGQLWRIDTGNRAVSEVRVEGGSLVNGDGLVLNGANELYVVRNADDELVRVSLANGWGSARVEQRLRDHRLKYPTTAAMADNALMVVNGQTDKQKDPPPLLPFDVLSIGLPR</sequence>
<comment type="similarity">
    <text evidence="1">Belongs to the Cu-Zn superoxide dismutase family.</text>
</comment>
<dbReference type="Gene3D" id="2.120.10.30">
    <property type="entry name" value="TolB, C-terminal domain"/>
    <property type="match status" value="1"/>
</dbReference>
<dbReference type="PROSITE" id="PS00332">
    <property type="entry name" value="SOD_CU_ZN_2"/>
    <property type="match status" value="1"/>
</dbReference>
<dbReference type="SUPFAM" id="SSF63829">
    <property type="entry name" value="Calcium-dependent phosphotriesterase"/>
    <property type="match status" value="1"/>
</dbReference>
<dbReference type="InterPro" id="IPR018152">
    <property type="entry name" value="SOD_Cu/Zn_BS"/>
</dbReference>
<feature type="signal peptide" evidence="2">
    <location>
        <begin position="1"/>
        <end position="25"/>
    </location>
</feature>
<dbReference type="Pfam" id="PF00080">
    <property type="entry name" value="Sod_Cu"/>
    <property type="match status" value="1"/>
</dbReference>
<dbReference type="InterPro" id="IPR036423">
    <property type="entry name" value="SOD-like_Cu/Zn_dom_sf"/>
</dbReference>
<accession>A0ABY6GH97</accession>
<dbReference type="EMBL" id="CP106882">
    <property type="protein sequence ID" value="UYG53839.1"/>
    <property type="molecule type" value="Genomic_DNA"/>
</dbReference>
<dbReference type="SUPFAM" id="SSF49329">
    <property type="entry name" value="Cu,Zn superoxide dismutase-like"/>
    <property type="match status" value="1"/>
</dbReference>
<organism evidence="4 5">
    <name type="scientific">Comamonas endophytica</name>
    <dbReference type="NCBI Taxonomy" id="2949090"/>
    <lineage>
        <taxon>Bacteria</taxon>
        <taxon>Pseudomonadati</taxon>
        <taxon>Pseudomonadota</taxon>
        <taxon>Betaproteobacteria</taxon>
        <taxon>Burkholderiales</taxon>
        <taxon>Comamonadaceae</taxon>
        <taxon>Comamonas</taxon>
    </lineage>
</organism>
<reference evidence="4" key="1">
    <citation type="submission" date="2022-09" db="EMBL/GenBank/DDBJ databases">
        <title>The complete genome of Acidovorax sp. 5MLIR.</title>
        <authorList>
            <person name="Liu L."/>
            <person name="Yue J."/>
            <person name="Yang F."/>
            <person name="Yuan J."/>
            <person name="Li L."/>
        </authorList>
    </citation>
    <scope>NUCLEOTIDE SEQUENCE</scope>
    <source>
        <strain evidence="4">5MLIR</strain>
        <plasmid evidence="4">unnamed1</plasmid>
    </source>
</reference>
<dbReference type="InterPro" id="IPR011042">
    <property type="entry name" value="6-blade_b-propeller_TolB-like"/>
</dbReference>
<dbReference type="InterPro" id="IPR001424">
    <property type="entry name" value="SOD_Cu_Zn_dom"/>
</dbReference>
<keyword evidence="4" id="KW-0614">Plasmid</keyword>
<gene>
    <name evidence="4" type="ORF">M9799_18055</name>
</gene>
<dbReference type="RefSeq" id="WP_231043853.1">
    <property type="nucleotide sequence ID" value="NZ_CP106882.1"/>
</dbReference>
<name>A0ABY6GH97_9BURK</name>
<keyword evidence="5" id="KW-1185">Reference proteome</keyword>
<geneLocation type="plasmid" evidence="4 5">
    <name>unnamed1</name>
</geneLocation>